<proteinExistence type="predicted"/>
<evidence type="ECO:0000313" key="3">
    <source>
        <dbReference type="Proteomes" id="UP000268162"/>
    </source>
</evidence>
<sequence>MRSLIMLLSAPLAQLSLPVSAQPVIDPLAKLPKELGDYVVNNLPLPDQVTTANVNRAWRARILGKPKRLNEGAETHFLANPLSYYSPGISDSEADKKFLDFSPLIGNLVRLTVIQSIHLSLSTLCFDKLGNPVPRAHRQPPPGAALPILTSAIQTFKPELEWLNKNTHALKANEGSVEVFDAFFPILGKIRTGDSASLTPIIEYVYSDTFNEAMYRQLERWVPPSYVNFLATLLFASIPRTIALSDVDHMAKMLRFYVPDIIKRDLRSTLSRSICNLAVQTNSLQQVMDTGRAVNLPNLGNDPNVVGMDYIVDPNMLLDAEDNADMDFGPELDMDMPPLAPMAGDGPPLPIMVPGMPVPPPMPQVQQRQALVEDLSDPEFKSQSHDILGYCAVEAGFIKRSLLPENWTIPTKERLVDQLGVSENEIPQRCRTLFISNEYPIYLDTDGDASVRFYPFNTEATEYRNLGTLSTDPIEFGFMPPIDLTTGEIVGEAPPGFQL</sequence>
<dbReference type="Proteomes" id="UP000268162">
    <property type="component" value="Unassembled WGS sequence"/>
</dbReference>
<keyword evidence="1" id="KW-0732">Signal</keyword>
<name>A0A4P9ZVH1_9FUNG</name>
<gene>
    <name evidence="2" type="ORF">BJ085DRAFT_29023</name>
</gene>
<feature type="signal peptide" evidence="1">
    <location>
        <begin position="1"/>
        <end position="21"/>
    </location>
</feature>
<dbReference type="EMBL" id="ML002474">
    <property type="protein sequence ID" value="RKP37587.1"/>
    <property type="molecule type" value="Genomic_DNA"/>
</dbReference>
<protein>
    <recommendedName>
        <fullName evidence="4">F-box domain-containing protein</fullName>
    </recommendedName>
</protein>
<dbReference type="AlphaFoldDB" id="A0A4P9ZVH1"/>
<reference evidence="3" key="1">
    <citation type="journal article" date="2018" name="Nat. Microbiol.">
        <title>Leveraging single-cell genomics to expand the fungal tree of life.</title>
        <authorList>
            <person name="Ahrendt S.R."/>
            <person name="Quandt C.A."/>
            <person name="Ciobanu D."/>
            <person name="Clum A."/>
            <person name="Salamov A."/>
            <person name="Andreopoulos B."/>
            <person name="Cheng J.F."/>
            <person name="Woyke T."/>
            <person name="Pelin A."/>
            <person name="Henrissat B."/>
            <person name="Reynolds N.K."/>
            <person name="Benny G.L."/>
            <person name="Smith M.E."/>
            <person name="James T.Y."/>
            <person name="Grigoriev I.V."/>
        </authorList>
    </citation>
    <scope>NUCLEOTIDE SEQUENCE [LARGE SCALE GENOMIC DNA]</scope>
    <source>
        <strain evidence="3">RSA 468</strain>
    </source>
</reference>
<organism evidence="2 3">
    <name type="scientific">Dimargaris cristalligena</name>
    <dbReference type="NCBI Taxonomy" id="215637"/>
    <lineage>
        <taxon>Eukaryota</taxon>
        <taxon>Fungi</taxon>
        <taxon>Fungi incertae sedis</taxon>
        <taxon>Zoopagomycota</taxon>
        <taxon>Kickxellomycotina</taxon>
        <taxon>Dimargaritomycetes</taxon>
        <taxon>Dimargaritales</taxon>
        <taxon>Dimargaritaceae</taxon>
        <taxon>Dimargaris</taxon>
    </lineage>
</organism>
<keyword evidence="3" id="KW-1185">Reference proteome</keyword>
<evidence type="ECO:0000313" key="2">
    <source>
        <dbReference type="EMBL" id="RKP37587.1"/>
    </source>
</evidence>
<feature type="chain" id="PRO_5020232353" description="F-box domain-containing protein" evidence="1">
    <location>
        <begin position="22"/>
        <end position="499"/>
    </location>
</feature>
<evidence type="ECO:0000256" key="1">
    <source>
        <dbReference type="SAM" id="SignalP"/>
    </source>
</evidence>
<evidence type="ECO:0008006" key="4">
    <source>
        <dbReference type="Google" id="ProtNLM"/>
    </source>
</evidence>
<accession>A0A4P9ZVH1</accession>